<evidence type="ECO:0000259" key="3">
    <source>
        <dbReference type="PROSITE" id="PS51186"/>
    </source>
</evidence>
<gene>
    <name evidence="4" type="primary">ywnH</name>
    <name evidence="4" type="ORF">DSM104329_01372</name>
</gene>
<dbReference type="AlphaFoldDB" id="A0A9E6XVR2"/>
<proteinExistence type="predicted"/>
<dbReference type="PANTHER" id="PTHR43072">
    <property type="entry name" value="N-ACETYLTRANSFERASE"/>
    <property type="match status" value="1"/>
</dbReference>
<keyword evidence="5" id="KW-1185">Reference proteome</keyword>
<dbReference type="SUPFAM" id="SSF55729">
    <property type="entry name" value="Acyl-CoA N-acyltransferases (Nat)"/>
    <property type="match status" value="1"/>
</dbReference>
<feature type="domain" description="N-acetyltransferase" evidence="3">
    <location>
        <begin position="1"/>
        <end position="154"/>
    </location>
</feature>
<name>A0A9E6XVR2_9ACTN</name>
<dbReference type="GO" id="GO:0102971">
    <property type="term" value="F:phosphinothricin N-acetyltransferase activity"/>
    <property type="evidence" value="ECO:0007669"/>
    <property type="project" value="UniProtKB-EC"/>
</dbReference>
<protein>
    <submittedName>
        <fullName evidence="4">Phosphinothricin acetyltransferase YwnH</fullName>
        <ecNumber evidence="4">2.3.1.183</ecNumber>
    </submittedName>
</protein>
<reference evidence="4" key="1">
    <citation type="journal article" date="2022" name="Int. J. Syst. Evol. Microbiol.">
        <title>Pseudomonas aegrilactucae sp. nov. and Pseudomonas morbosilactucae sp. nov., pathogens causing bacterial rot of lettuce in Japan.</title>
        <authorList>
            <person name="Sawada H."/>
            <person name="Fujikawa T."/>
            <person name="Satou M."/>
        </authorList>
    </citation>
    <scope>NUCLEOTIDE SEQUENCE</scope>
    <source>
        <strain evidence="4">0166_1</strain>
    </source>
</reference>
<dbReference type="PROSITE" id="PS51186">
    <property type="entry name" value="GNAT"/>
    <property type="match status" value="1"/>
</dbReference>
<organism evidence="4 5">
    <name type="scientific">Capillimicrobium parvum</name>
    <dbReference type="NCBI Taxonomy" id="2884022"/>
    <lineage>
        <taxon>Bacteria</taxon>
        <taxon>Bacillati</taxon>
        <taxon>Actinomycetota</taxon>
        <taxon>Thermoleophilia</taxon>
        <taxon>Solirubrobacterales</taxon>
        <taxon>Capillimicrobiaceae</taxon>
        <taxon>Capillimicrobium</taxon>
    </lineage>
</organism>
<evidence type="ECO:0000313" key="5">
    <source>
        <dbReference type="Proteomes" id="UP001162834"/>
    </source>
</evidence>
<keyword evidence="1 4" id="KW-0808">Transferase</keyword>
<evidence type="ECO:0000256" key="1">
    <source>
        <dbReference type="ARBA" id="ARBA00022679"/>
    </source>
</evidence>
<accession>A0A9E6XVR2</accession>
<dbReference type="Pfam" id="PF00583">
    <property type="entry name" value="Acetyltransf_1"/>
    <property type="match status" value="1"/>
</dbReference>
<dbReference type="EMBL" id="CP087164">
    <property type="protein sequence ID" value="UGS34988.1"/>
    <property type="molecule type" value="Genomic_DNA"/>
</dbReference>
<dbReference type="Gene3D" id="3.40.630.30">
    <property type="match status" value="1"/>
</dbReference>
<dbReference type="RefSeq" id="WP_259314653.1">
    <property type="nucleotide sequence ID" value="NZ_CP087164.1"/>
</dbReference>
<keyword evidence="2 4" id="KW-0012">Acyltransferase</keyword>
<evidence type="ECO:0000313" key="4">
    <source>
        <dbReference type="EMBL" id="UGS34988.1"/>
    </source>
</evidence>
<dbReference type="InterPro" id="IPR000182">
    <property type="entry name" value="GNAT_dom"/>
</dbReference>
<sequence length="163" mass="18008">MPVRDARPADLERIVAIYNASIPGRLATADLEPVTVDERRAWLLERDATRRPVWVTERDGEVAGWLSVGDFYGRPAYAATVEVGVYVDPAHQRCGVGRELLDHLVANAPQLGLRRLLAFVFAHNAPSLALFERAGFERWGLLPEVAELDGRLIDSAILGLRVA</sequence>
<dbReference type="Proteomes" id="UP001162834">
    <property type="component" value="Chromosome"/>
</dbReference>
<dbReference type="InterPro" id="IPR016181">
    <property type="entry name" value="Acyl_CoA_acyltransferase"/>
</dbReference>
<dbReference type="PANTHER" id="PTHR43072:SF23">
    <property type="entry name" value="UPF0039 PROTEIN C11D3.02C"/>
    <property type="match status" value="1"/>
</dbReference>
<dbReference type="EC" id="2.3.1.183" evidence="4"/>
<evidence type="ECO:0000256" key="2">
    <source>
        <dbReference type="ARBA" id="ARBA00023315"/>
    </source>
</evidence>
<dbReference type="KEGG" id="sbae:DSM104329_01372"/>
<dbReference type="CDD" id="cd04301">
    <property type="entry name" value="NAT_SF"/>
    <property type="match status" value="1"/>
</dbReference>